<accession>A0A7K0D8M7</accession>
<evidence type="ECO:0000313" key="2">
    <source>
        <dbReference type="EMBL" id="MQY22077.1"/>
    </source>
</evidence>
<dbReference type="InterPro" id="IPR016024">
    <property type="entry name" value="ARM-type_fold"/>
</dbReference>
<feature type="region of interest" description="Disordered" evidence="1">
    <location>
        <begin position="172"/>
        <end position="200"/>
    </location>
</feature>
<proteinExistence type="predicted"/>
<reference evidence="2 3" key="1">
    <citation type="submission" date="2019-10" db="EMBL/GenBank/DDBJ databases">
        <title>Nocardia macrotermitis sp. nov. and Nocardia aurantia sp. nov., isolated from the gut of fungus growing-termite Macrotermes natalensis.</title>
        <authorList>
            <person name="Benndorf R."/>
            <person name="Schwitalla J."/>
            <person name="Martin K."/>
            <person name="De Beer W."/>
            <person name="Kaster A.-K."/>
            <person name="Vollmers J."/>
            <person name="Poulsen M."/>
            <person name="Beemelmanns C."/>
        </authorList>
    </citation>
    <scope>NUCLEOTIDE SEQUENCE [LARGE SCALE GENOMIC DNA]</scope>
    <source>
        <strain evidence="2 3">RB20</strain>
    </source>
</reference>
<comment type="caution">
    <text evidence="2">The sequence shown here is derived from an EMBL/GenBank/DDBJ whole genome shotgun (WGS) entry which is preliminary data.</text>
</comment>
<evidence type="ECO:0008006" key="4">
    <source>
        <dbReference type="Google" id="ProtNLM"/>
    </source>
</evidence>
<name>A0A7K0D8M7_9NOCA</name>
<dbReference type="Proteomes" id="UP000438448">
    <property type="component" value="Unassembled WGS sequence"/>
</dbReference>
<sequence>MNMTIHGEPDARLVAALAHAESSVRLRAALSAGTLGDSRLVEILIERCAAEPDFFVRDMLTWALCRLPAGVTVPRLIAELASETAQARSQALHTLSKIGDRDAWPAVSDLLHDVHDDVALSAWRAAVVLVPAGAESALAADLTAALGRGDQPVRLGLSRALAALGEAATPALDAAANHPDPRVRAHAQTTERLRGDPDSGFEADLELAQRVSVTGSGT</sequence>
<feature type="compositionally biased region" description="Basic and acidic residues" evidence="1">
    <location>
        <begin position="179"/>
        <end position="197"/>
    </location>
</feature>
<dbReference type="AlphaFoldDB" id="A0A7K0D8M7"/>
<protein>
    <recommendedName>
        <fullName evidence="4">HEAT repeat protein</fullName>
    </recommendedName>
</protein>
<organism evidence="2 3">
    <name type="scientific">Nocardia macrotermitis</name>
    <dbReference type="NCBI Taxonomy" id="2585198"/>
    <lineage>
        <taxon>Bacteria</taxon>
        <taxon>Bacillati</taxon>
        <taxon>Actinomycetota</taxon>
        <taxon>Actinomycetes</taxon>
        <taxon>Mycobacteriales</taxon>
        <taxon>Nocardiaceae</taxon>
        <taxon>Nocardia</taxon>
    </lineage>
</organism>
<gene>
    <name evidence="2" type="ORF">NRB20_51900</name>
</gene>
<dbReference type="SUPFAM" id="SSF48371">
    <property type="entry name" value="ARM repeat"/>
    <property type="match status" value="1"/>
</dbReference>
<dbReference type="Gene3D" id="1.25.10.10">
    <property type="entry name" value="Leucine-rich Repeat Variant"/>
    <property type="match status" value="2"/>
</dbReference>
<evidence type="ECO:0000313" key="3">
    <source>
        <dbReference type="Proteomes" id="UP000438448"/>
    </source>
</evidence>
<evidence type="ECO:0000256" key="1">
    <source>
        <dbReference type="SAM" id="MobiDB-lite"/>
    </source>
</evidence>
<dbReference type="InterPro" id="IPR004155">
    <property type="entry name" value="PBS_lyase_HEAT"/>
</dbReference>
<dbReference type="EMBL" id="WEGK01000012">
    <property type="protein sequence ID" value="MQY22077.1"/>
    <property type="molecule type" value="Genomic_DNA"/>
</dbReference>
<dbReference type="SMART" id="SM00567">
    <property type="entry name" value="EZ_HEAT"/>
    <property type="match status" value="4"/>
</dbReference>
<dbReference type="InterPro" id="IPR011989">
    <property type="entry name" value="ARM-like"/>
</dbReference>
<keyword evidence="3" id="KW-1185">Reference proteome</keyword>